<sequence length="440" mass="48154">MESPTGTYDLSFSDASISDPGSHVASPVIVPPSRNSEDSAPMFEAGDGDMYISVNGARFETHKYLIKRFRGLKQLLEQQPAEVSIQCNNLSENDFGEVFKLLYATIFAGPLTFSSHTLVSALRVATVYDYPALRIYCVQCLEALELDAVKRIDIAKEFDLPAWEEPAYHELKMRDNPITREEAEIIGLDALVRIAEMREKEQRRRGKDVDAMHMGNKHDPRAPPKNPNLSEDISLSADTKDKNPSGDRPGGDLSGAPPPQLQLQPLPCFQAEVGATTSMDNSGPSPTRPQQSINIDKWKSTGEYIVKAPDCKRRFTHNGVPLDREPSISPCSASVSNIIQAQESASAKRLSSPELPLPKSSAPTTTKRPFGPRQLLLPSTSEKVPLFESNEPDNGLGGPKPTTPAHPSPVSIASSGNLTRRGRRSKRLLLTSEHAVLPSK</sequence>
<evidence type="ECO:0000313" key="2">
    <source>
        <dbReference type="EMBL" id="CEL57347.1"/>
    </source>
</evidence>
<feature type="region of interest" description="Disordered" evidence="1">
    <location>
        <begin position="199"/>
        <end position="263"/>
    </location>
</feature>
<evidence type="ECO:0000313" key="3">
    <source>
        <dbReference type="Proteomes" id="UP000059188"/>
    </source>
</evidence>
<feature type="compositionally biased region" description="Low complexity" evidence="1">
    <location>
        <begin position="350"/>
        <end position="363"/>
    </location>
</feature>
<keyword evidence="3" id="KW-1185">Reference proteome</keyword>
<feature type="compositionally biased region" description="Basic and acidic residues" evidence="1">
    <location>
        <begin position="199"/>
        <end position="222"/>
    </location>
</feature>
<dbReference type="OrthoDB" id="2593747at2759"/>
<accession>A0A0B7FMD2</accession>
<dbReference type="SUPFAM" id="SSF54695">
    <property type="entry name" value="POZ domain"/>
    <property type="match status" value="1"/>
</dbReference>
<feature type="region of interest" description="Disordered" evidence="1">
    <location>
        <begin position="342"/>
        <end position="440"/>
    </location>
</feature>
<dbReference type="Proteomes" id="UP000059188">
    <property type="component" value="Unassembled WGS sequence"/>
</dbReference>
<dbReference type="STRING" id="1108050.A0A0B7FMD2"/>
<name>A0A0B7FMD2_THACB</name>
<evidence type="ECO:0000256" key="1">
    <source>
        <dbReference type="SAM" id="MobiDB-lite"/>
    </source>
</evidence>
<gene>
    <name evidence="2" type="ORF">RSOLAG1IB_02086</name>
</gene>
<dbReference type="InterPro" id="IPR011333">
    <property type="entry name" value="SKP1/BTB/POZ_sf"/>
</dbReference>
<evidence type="ECO:0008006" key="4">
    <source>
        <dbReference type="Google" id="ProtNLM"/>
    </source>
</evidence>
<feature type="region of interest" description="Disordered" evidence="1">
    <location>
        <begin position="19"/>
        <end position="41"/>
    </location>
</feature>
<organism evidence="2 3">
    <name type="scientific">Thanatephorus cucumeris (strain AG1-IB / isolate 7/3/14)</name>
    <name type="common">Lettuce bottom rot fungus</name>
    <name type="synonym">Rhizoctonia solani</name>
    <dbReference type="NCBI Taxonomy" id="1108050"/>
    <lineage>
        <taxon>Eukaryota</taxon>
        <taxon>Fungi</taxon>
        <taxon>Dikarya</taxon>
        <taxon>Basidiomycota</taxon>
        <taxon>Agaricomycotina</taxon>
        <taxon>Agaricomycetes</taxon>
        <taxon>Cantharellales</taxon>
        <taxon>Ceratobasidiaceae</taxon>
        <taxon>Rhizoctonia</taxon>
        <taxon>Rhizoctonia solani AG-1</taxon>
    </lineage>
</organism>
<reference evidence="2 3" key="1">
    <citation type="submission" date="2014-11" db="EMBL/GenBank/DDBJ databases">
        <authorList>
            <person name="Wibberg Daniel"/>
        </authorList>
    </citation>
    <scope>NUCLEOTIDE SEQUENCE [LARGE SCALE GENOMIC DNA]</scope>
    <source>
        <strain evidence="2">Rhizoctonia solani AG1-IB 7/3/14</strain>
    </source>
</reference>
<feature type="region of interest" description="Disordered" evidence="1">
    <location>
        <begin position="275"/>
        <end position="294"/>
    </location>
</feature>
<dbReference type="AlphaFoldDB" id="A0A0B7FMD2"/>
<dbReference type="EMBL" id="LN679102">
    <property type="protein sequence ID" value="CEL57347.1"/>
    <property type="molecule type" value="Genomic_DNA"/>
</dbReference>
<feature type="compositionally biased region" description="Polar residues" evidence="1">
    <location>
        <begin position="227"/>
        <end position="237"/>
    </location>
</feature>
<proteinExistence type="predicted"/>
<protein>
    <recommendedName>
        <fullName evidence="4">BTB domain-containing protein</fullName>
    </recommendedName>
</protein>